<gene>
    <name evidence="1" type="ORF">COCCADRAFT_98754</name>
</gene>
<organism evidence="1 2">
    <name type="scientific">Cochliobolus carbonum (strain 26-R-13)</name>
    <name type="common">Maize leaf spot fungus</name>
    <name type="synonym">Bipolaris zeicola</name>
    <dbReference type="NCBI Taxonomy" id="930089"/>
    <lineage>
        <taxon>Eukaryota</taxon>
        <taxon>Fungi</taxon>
        <taxon>Dikarya</taxon>
        <taxon>Ascomycota</taxon>
        <taxon>Pezizomycotina</taxon>
        <taxon>Dothideomycetes</taxon>
        <taxon>Pleosporomycetidae</taxon>
        <taxon>Pleosporales</taxon>
        <taxon>Pleosporineae</taxon>
        <taxon>Pleosporaceae</taxon>
        <taxon>Bipolaris</taxon>
    </lineage>
</organism>
<dbReference type="GeneID" id="19154650"/>
<dbReference type="HOGENOM" id="CLU_1524891_0_0_1"/>
<accession>W6Y379</accession>
<dbReference type="KEGG" id="bze:COCCADRAFT_98754"/>
<dbReference type="Proteomes" id="UP000053841">
    <property type="component" value="Unassembled WGS sequence"/>
</dbReference>
<dbReference type="RefSeq" id="XP_007713278.1">
    <property type="nucleotide sequence ID" value="XM_007715088.1"/>
</dbReference>
<dbReference type="AlphaFoldDB" id="W6Y379"/>
<evidence type="ECO:0000313" key="2">
    <source>
        <dbReference type="Proteomes" id="UP000053841"/>
    </source>
</evidence>
<dbReference type="EMBL" id="KI964634">
    <property type="protein sequence ID" value="EUC32388.1"/>
    <property type="molecule type" value="Genomic_DNA"/>
</dbReference>
<reference evidence="1 2" key="1">
    <citation type="journal article" date="2013" name="PLoS Genet.">
        <title>Comparative genome structure, secondary metabolite, and effector coding capacity across Cochliobolus pathogens.</title>
        <authorList>
            <person name="Condon B.J."/>
            <person name="Leng Y."/>
            <person name="Wu D."/>
            <person name="Bushley K.E."/>
            <person name="Ohm R.A."/>
            <person name="Otillar R."/>
            <person name="Martin J."/>
            <person name="Schackwitz W."/>
            <person name="Grimwood J."/>
            <person name="MohdZainudin N."/>
            <person name="Xue C."/>
            <person name="Wang R."/>
            <person name="Manning V.A."/>
            <person name="Dhillon B."/>
            <person name="Tu Z.J."/>
            <person name="Steffenson B.J."/>
            <person name="Salamov A."/>
            <person name="Sun H."/>
            <person name="Lowry S."/>
            <person name="LaButti K."/>
            <person name="Han J."/>
            <person name="Copeland A."/>
            <person name="Lindquist E."/>
            <person name="Barry K."/>
            <person name="Schmutz J."/>
            <person name="Baker S.E."/>
            <person name="Ciuffetti L.M."/>
            <person name="Grigoriev I.V."/>
            <person name="Zhong S."/>
            <person name="Turgeon B.G."/>
        </authorList>
    </citation>
    <scope>NUCLEOTIDE SEQUENCE [LARGE SCALE GENOMIC DNA]</scope>
    <source>
        <strain evidence="1 2">26-R-13</strain>
    </source>
</reference>
<evidence type="ECO:0008006" key="3">
    <source>
        <dbReference type="Google" id="ProtNLM"/>
    </source>
</evidence>
<evidence type="ECO:0000313" key="1">
    <source>
        <dbReference type="EMBL" id="EUC32388.1"/>
    </source>
</evidence>
<sequence>MPPRPTSFSGPSVIKSRSRDRYLAFVATETRSVTKKVSQTLDAATSNTWAPLAIACMNSPCHVCLPSPLASSAGSFSLAAPLFRFAIFTLWEVQDEYCVDNARIFYETLRDEGISDDVVTTTDGSQTVNETSIDLGGDNKASITSNMRTAELVSRLAKQGNKLHPHYWAPYVHFGL</sequence>
<proteinExistence type="predicted"/>
<name>W6Y379_COCC2</name>
<dbReference type="STRING" id="930089.W6Y379"/>
<keyword evidence="2" id="KW-1185">Reference proteome</keyword>
<dbReference type="OrthoDB" id="9991317at2759"/>
<protein>
    <recommendedName>
        <fullName evidence="3">CHAT domain-containing protein</fullName>
    </recommendedName>
</protein>